<feature type="active site" description="Proton acceptor" evidence="9">
    <location>
        <position position="211"/>
    </location>
</feature>
<evidence type="ECO:0000256" key="6">
    <source>
        <dbReference type="ARBA" id="ARBA00031792"/>
    </source>
</evidence>
<gene>
    <name evidence="13" type="ORF">LADA_0B09274G</name>
</gene>
<evidence type="ECO:0000313" key="14">
    <source>
        <dbReference type="Proteomes" id="UP000190274"/>
    </source>
</evidence>
<evidence type="ECO:0000256" key="2">
    <source>
        <dbReference type="ARBA" id="ARBA00020451"/>
    </source>
</evidence>
<evidence type="ECO:0000256" key="1">
    <source>
        <dbReference type="ARBA" id="ARBA00012797"/>
    </source>
</evidence>
<feature type="domain" description="SAM-dependent MTase TRM10-type" evidence="12">
    <location>
        <begin position="91"/>
        <end position="280"/>
    </location>
</feature>
<evidence type="ECO:0000256" key="5">
    <source>
        <dbReference type="ARBA" id="ARBA00022691"/>
    </source>
</evidence>
<comment type="catalytic activity">
    <reaction evidence="8">
        <text>guanosine(9) in tRNA + S-adenosyl-L-methionine = N(1)-methylguanosine(9) in tRNA + S-adenosyl-L-homocysteine + H(+)</text>
        <dbReference type="Rhea" id="RHEA:43156"/>
        <dbReference type="Rhea" id="RHEA-COMP:10367"/>
        <dbReference type="Rhea" id="RHEA-COMP:10368"/>
        <dbReference type="ChEBI" id="CHEBI:15378"/>
        <dbReference type="ChEBI" id="CHEBI:57856"/>
        <dbReference type="ChEBI" id="CHEBI:59789"/>
        <dbReference type="ChEBI" id="CHEBI:73542"/>
        <dbReference type="ChEBI" id="CHEBI:74269"/>
        <dbReference type="EC" id="2.1.1.221"/>
    </reaction>
</comment>
<dbReference type="OrthoDB" id="278300at2759"/>
<dbReference type="PANTHER" id="PTHR13563">
    <property type="entry name" value="TRNA (GUANINE-9-) METHYLTRANSFERASE"/>
    <property type="match status" value="1"/>
</dbReference>
<dbReference type="PROSITE" id="PS51675">
    <property type="entry name" value="SAM_MT_TRM10"/>
    <property type="match status" value="1"/>
</dbReference>
<evidence type="ECO:0000256" key="4">
    <source>
        <dbReference type="ARBA" id="ARBA00022679"/>
    </source>
</evidence>
<dbReference type="InterPro" id="IPR007356">
    <property type="entry name" value="tRNA_m1G_MeTrfase_euk"/>
</dbReference>
<dbReference type="InterPro" id="IPR038459">
    <property type="entry name" value="MT_TRM10-typ_sf"/>
</dbReference>
<protein>
    <recommendedName>
        <fullName evidence="2">tRNA (guanine(9)-N1)-methyltransferase</fullName>
        <ecNumber evidence="1">2.1.1.221</ecNumber>
    </recommendedName>
    <alternativeName>
        <fullName evidence="7">tRNA methyltransferase 10</fullName>
    </alternativeName>
    <alternativeName>
        <fullName evidence="6">tRNA(m1G9)-methyltransferase</fullName>
    </alternativeName>
</protein>
<keyword evidence="5" id="KW-0949">S-adenosyl-L-methionine</keyword>
<dbReference type="PANTHER" id="PTHR13563:SF13">
    <property type="entry name" value="TRNA METHYLTRANSFERASE 10 HOMOLOG A"/>
    <property type="match status" value="1"/>
</dbReference>
<evidence type="ECO:0000256" key="11">
    <source>
        <dbReference type="SAM" id="MobiDB-lite"/>
    </source>
</evidence>
<evidence type="ECO:0000259" key="12">
    <source>
        <dbReference type="PROSITE" id="PS51675"/>
    </source>
</evidence>
<feature type="binding site" evidence="10">
    <location>
        <position position="219"/>
    </location>
    <ligand>
        <name>S-adenosyl-L-methionine</name>
        <dbReference type="ChEBI" id="CHEBI:59789"/>
    </ligand>
</feature>
<proteinExistence type="predicted"/>
<evidence type="ECO:0000256" key="7">
    <source>
        <dbReference type="ARBA" id="ARBA00032166"/>
    </source>
</evidence>
<evidence type="ECO:0000256" key="3">
    <source>
        <dbReference type="ARBA" id="ARBA00022603"/>
    </source>
</evidence>
<dbReference type="AlphaFoldDB" id="A0A1G4IUV2"/>
<dbReference type="GO" id="GO:0000049">
    <property type="term" value="F:tRNA binding"/>
    <property type="evidence" value="ECO:0007669"/>
    <property type="project" value="TreeGrafter"/>
</dbReference>
<organism evidence="13 14">
    <name type="scientific">Lachancea dasiensis</name>
    <dbReference type="NCBI Taxonomy" id="1072105"/>
    <lineage>
        <taxon>Eukaryota</taxon>
        <taxon>Fungi</taxon>
        <taxon>Dikarya</taxon>
        <taxon>Ascomycota</taxon>
        <taxon>Saccharomycotina</taxon>
        <taxon>Saccharomycetes</taxon>
        <taxon>Saccharomycetales</taxon>
        <taxon>Saccharomycetaceae</taxon>
        <taxon>Lachancea</taxon>
    </lineage>
</organism>
<name>A0A1G4IUV2_9SACH</name>
<keyword evidence="14" id="KW-1185">Reference proteome</keyword>
<keyword evidence="3" id="KW-0489">Methyltransferase</keyword>
<feature type="binding site" evidence="10">
    <location>
        <position position="233"/>
    </location>
    <ligand>
        <name>S-adenosyl-L-methionine</name>
        <dbReference type="ChEBI" id="CHEBI:59789"/>
    </ligand>
</feature>
<dbReference type="PIRSF" id="PIRSF016323">
    <property type="entry name" value="tRNA_m1G_mtfrase_met"/>
    <property type="match status" value="1"/>
</dbReference>
<feature type="binding site" evidence="10">
    <location>
        <position position="187"/>
    </location>
    <ligand>
        <name>S-adenosyl-L-methionine</name>
        <dbReference type="ChEBI" id="CHEBI:59789"/>
    </ligand>
</feature>
<dbReference type="Gene3D" id="3.40.1280.30">
    <property type="match status" value="1"/>
</dbReference>
<evidence type="ECO:0000256" key="9">
    <source>
        <dbReference type="PIRSR" id="PIRSR016323-1"/>
    </source>
</evidence>
<sequence>MSSESEDGTVNAEETKFPLRKTHPHPLPPVPEGMSKSQWKKVWKKKRWEDSKEQYALVRREKRNRAKLARRAKIQEYKDRGEEIPEELRRPPRKNMNQTDSGIQIIIDCAFDDLMNDKEITSLSNQITRAYSFNRREDHYARVRVTSFDKRLKERFERDLEDSRYSEWKNFEFTKDPQLPLQNAVYLTADTDEVLERLEPGTTYIVGGIVDKNRHKLLCYNKARELGIPTRKLPLAQYINLTGREVLTSTHVVQLMLRYFKNHDWKEAFEAVLPPRKLEDSSRSTPDAVETFQNPEDAESASAIEAVSPATDD</sequence>
<feature type="region of interest" description="Disordered" evidence="11">
    <location>
        <begin position="276"/>
        <end position="313"/>
    </location>
</feature>
<feature type="region of interest" description="Disordered" evidence="11">
    <location>
        <begin position="1"/>
        <end position="38"/>
    </location>
</feature>
<feature type="binding site" evidence="10">
    <location>
        <position position="207"/>
    </location>
    <ligand>
        <name>S-adenosyl-L-methionine</name>
        <dbReference type="ChEBI" id="CHEBI:59789"/>
    </ligand>
</feature>
<dbReference type="STRING" id="1266660.A0A1G4IUV2"/>
<keyword evidence="4" id="KW-0808">Transferase</keyword>
<dbReference type="GO" id="GO:0002939">
    <property type="term" value="P:tRNA N1-guanine methylation"/>
    <property type="evidence" value="ECO:0007669"/>
    <property type="project" value="EnsemblFungi"/>
</dbReference>
<dbReference type="InterPro" id="IPR016653">
    <property type="entry name" value="TRM10/TRM10A"/>
</dbReference>
<dbReference type="EMBL" id="LT598456">
    <property type="protein sequence ID" value="SCU80741.1"/>
    <property type="molecule type" value="Genomic_DNA"/>
</dbReference>
<evidence type="ECO:0000256" key="10">
    <source>
        <dbReference type="PIRSR" id="PIRSR016323-2"/>
    </source>
</evidence>
<dbReference type="Proteomes" id="UP000190274">
    <property type="component" value="Chromosome B"/>
</dbReference>
<dbReference type="GO" id="GO:0005634">
    <property type="term" value="C:nucleus"/>
    <property type="evidence" value="ECO:0007669"/>
    <property type="project" value="TreeGrafter"/>
</dbReference>
<dbReference type="EC" id="2.1.1.221" evidence="1"/>
<reference evidence="14" key="1">
    <citation type="submission" date="2016-03" db="EMBL/GenBank/DDBJ databases">
        <authorList>
            <person name="Devillers H."/>
        </authorList>
    </citation>
    <scope>NUCLEOTIDE SEQUENCE [LARGE SCALE GENOMIC DNA]</scope>
</reference>
<dbReference type="InterPro" id="IPR028564">
    <property type="entry name" value="MT_TRM10-typ"/>
</dbReference>
<evidence type="ECO:0000256" key="8">
    <source>
        <dbReference type="ARBA" id="ARBA00048434"/>
    </source>
</evidence>
<dbReference type="GO" id="GO:0052905">
    <property type="term" value="F:tRNA (guanosine(9)-N1)-methyltransferase activity"/>
    <property type="evidence" value="ECO:0007669"/>
    <property type="project" value="UniProtKB-EC"/>
</dbReference>
<dbReference type="CDD" id="cd18089">
    <property type="entry name" value="SPOUT_Trm10-like"/>
    <property type="match status" value="1"/>
</dbReference>
<evidence type="ECO:0000313" key="13">
    <source>
        <dbReference type="EMBL" id="SCU80741.1"/>
    </source>
</evidence>
<accession>A0A1G4IUV2</accession>